<keyword evidence="1" id="KW-0694">RNA-binding</keyword>
<reference evidence="3" key="1">
    <citation type="journal article" date="2023" name="Mol. Phylogenet. Evol.">
        <title>Genome-scale phylogeny and comparative genomics of the fungal order Sordariales.</title>
        <authorList>
            <person name="Hensen N."/>
            <person name="Bonometti L."/>
            <person name="Westerberg I."/>
            <person name="Brannstrom I.O."/>
            <person name="Guillou S."/>
            <person name="Cros-Aarteil S."/>
            <person name="Calhoun S."/>
            <person name="Haridas S."/>
            <person name="Kuo A."/>
            <person name="Mondo S."/>
            <person name="Pangilinan J."/>
            <person name="Riley R."/>
            <person name="LaButti K."/>
            <person name="Andreopoulos B."/>
            <person name="Lipzen A."/>
            <person name="Chen C."/>
            <person name="Yan M."/>
            <person name="Daum C."/>
            <person name="Ng V."/>
            <person name="Clum A."/>
            <person name="Steindorff A."/>
            <person name="Ohm R.A."/>
            <person name="Martin F."/>
            <person name="Silar P."/>
            <person name="Natvig D.O."/>
            <person name="Lalanne C."/>
            <person name="Gautier V."/>
            <person name="Ament-Velasquez S.L."/>
            <person name="Kruys A."/>
            <person name="Hutchinson M.I."/>
            <person name="Powell A.J."/>
            <person name="Barry K."/>
            <person name="Miller A.N."/>
            <person name="Grigoriev I.V."/>
            <person name="Debuchy R."/>
            <person name="Gladieux P."/>
            <person name="Hiltunen Thoren M."/>
            <person name="Johannesson H."/>
        </authorList>
    </citation>
    <scope>NUCLEOTIDE SEQUENCE</scope>
    <source>
        <strain evidence="3">CBS 958.72</strain>
    </source>
</reference>
<feature type="domain" description="RDRP core" evidence="2">
    <location>
        <begin position="274"/>
        <end position="468"/>
    </location>
</feature>
<keyword evidence="1" id="KW-0548">Nucleotidyltransferase</keyword>
<dbReference type="AlphaFoldDB" id="A0AAE0JSA5"/>
<evidence type="ECO:0000313" key="3">
    <source>
        <dbReference type="EMBL" id="KAK3360901.1"/>
    </source>
</evidence>
<dbReference type="EC" id="2.7.7.48" evidence="1"/>
<comment type="caution">
    <text evidence="3">The sequence shown here is derived from an EMBL/GenBank/DDBJ whole genome shotgun (WGS) entry which is preliminary data.</text>
</comment>
<gene>
    <name evidence="3" type="ORF">B0T24DRAFT_599691</name>
</gene>
<sequence length="524" mass="59057">MKLGPIFLALWHQPHAVVGFQDEFLQSQRAAGGRGYIGGDKVMIGEDGPCYLFDDDGTLLNWIERAPKFVLISFAKCIDYSTRLLRAGIQLQGFHYNFYGHSNSQLKSRTCFFFAAPNSAIQAKVDALGDFGSMKTVQKKAKRIGLLFSVADVVMTINPSRCEDISDIEKADYVFTDLVAPKFAQHVARRISVKFRIRYTPSVYQVRYRGYKGVATTDPRMKEDDAQSAFRFLTYINGFDLAERLIVASLEAVWPIGLSLIKTEHSKITNNRDEQRRRILILESRILFVVCDALDVLEEGVCHVRITHDFDGQAQTLNNANVVVTRNPCLHPGNIQKFKVVQKDDLSHLVDCIVFSTRGNRPAADLMSGGDLDGDQFFAAEYPGARDPVSFKPITDDDRLVYFAKYTSASLGRAKNLHLDWARVAGPMSSQCQEMNRLFSTCVDGNRINIPQRLESPPRPSADKPPFILDEIHSAAKRIIHEWHSTPHTLNCDGYSLAAIEFLLSRHDLAVSEFELIQLGRRWC</sequence>
<keyword evidence="1" id="KW-0808">Transferase</keyword>
<keyword evidence="1" id="KW-0696">RNA-directed RNA polymerase</keyword>
<accession>A0AAE0JSA5</accession>
<dbReference type="GO" id="GO:0031380">
    <property type="term" value="C:nuclear RNA-directed RNA polymerase complex"/>
    <property type="evidence" value="ECO:0007669"/>
    <property type="project" value="TreeGrafter"/>
</dbReference>
<name>A0AAE0JSA5_9PEZI</name>
<evidence type="ECO:0000256" key="1">
    <source>
        <dbReference type="RuleBase" id="RU363098"/>
    </source>
</evidence>
<dbReference type="EMBL" id="JAULSN010000013">
    <property type="protein sequence ID" value="KAK3360901.1"/>
    <property type="molecule type" value="Genomic_DNA"/>
</dbReference>
<keyword evidence="4" id="KW-1185">Reference proteome</keyword>
<dbReference type="GO" id="GO:0003723">
    <property type="term" value="F:RNA binding"/>
    <property type="evidence" value="ECO:0007669"/>
    <property type="project" value="UniProtKB-KW"/>
</dbReference>
<feature type="domain" description="RDRP core" evidence="2">
    <location>
        <begin position="81"/>
        <end position="223"/>
    </location>
</feature>
<organism evidence="3 4">
    <name type="scientific">Lasiosphaeria ovina</name>
    <dbReference type="NCBI Taxonomy" id="92902"/>
    <lineage>
        <taxon>Eukaryota</taxon>
        <taxon>Fungi</taxon>
        <taxon>Dikarya</taxon>
        <taxon>Ascomycota</taxon>
        <taxon>Pezizomycotina</taxon>
        <taxon>Sordariomycetes</taxon>
        <taxon>Sordariomycetidae</taxon>
        <taxon>Sordariales</taxon>
        <taxon>Lasiosphaeriaceae</taxon>
        <taxon>Lasiosphaeria</taxon>
    </lineage>
</organism>
<dbReference type="Pfam" id="PF05183">
    <property type="entry name" value="RdRP"/>
    <property type="match status" value="2"/>
</dbReference>
<evidence type="ECO:0000313" key="4">
    <source>
        <dbReference type="Proteomes" id="UP001287356"/>
    </source>
</evidence>
<dbReference type="Proteomes" id="UP001287356">
    <property type="component" value="Unassembled WGS sequence"/>
</dbReference>
<protein>
    <recommendedName>
        <fullName evidence="1">RNA-dependent RNA polymerase</fullName>
        <ecNumber evidence="1">2.7.7.48</ecNumber>
    </recommendedName>
</protein>
<comment type="catalytic activity">
    <reaction evidence="1">
        <text>RNA(n) + a ribonucleoside 5'-triphosphate = RNA(n+1) + diphosphate</text>
        <dbReference type="Rhea" id="RHEA:21248"/>
        <dbReference type="Rhea" id="RHEA-COMP:14527"/>
        <dbReference type="Rhea" id="RHEA-COMP:17342"/>
        <dbReference type="ChEBI" id="CHEBI:33019"/>
        <dbReference type="ChEBI" id="CHEBI:61557"/>
        <dbReference type="ChEBI" id="CHEBI:140395"/>
        <dbReference type="EC" id="2.7.7.48"/>
    </reaction>
</comment>
<comment type="similarity">
    <text evidence="1">Belongs to the RdRP family.</text>
</comment>
<dbReference type="PANTHER" id="PTHR23079">
    <property type="entry name" value="RNA-DEPENDENT RNA POLYMERASE"/>
    <property type="match status" value="1"/>
</dbReference>
<reference evidence="3" key="2">
    <citation type="submission" date="2023-06" db="EMBL/GenBank/DDBJ databases">
        <authorList>
            <consortium name="Lawrence Berkeley National Laboratory"/>
            <person name="Haridas S."/>
            <person name="Hensen N."/>
            <person name="Bonometti L."/>
            <person name="Westerberg I."/>
            <person name="Brannstrom I.O."/>
            <person name="Guillou S."/>
            <person name="Cros-Aarteil S."/>
            <person name="Calhoun S."/>
            <person name="Kuo A."/>
            <person name="Mondo S."/>
            <person name="Pangilinan J."/>
            <person name="Riley R."/>
            <person name="Labutti K."/>
            <person name="Andreopoulos B."/>
            <person name="Lipzen A."/>
            <person name="Chen C."/>
            <person name="Yanf M."/>
            <person name="Daum C."/>
            <person name="Ng V."/>
            <person name="Clum A."/>
            <person name="Steindorff A."/>
            <person name="Ohm R."/>
            <person name="Martin F."/>
            <person name="Silar P."/>
            <person name="Natvig D."/>
            <person name="Lalanne C."/>
            <person name="Gautier V."/>
            <person name="Ament-Velasquez S.L."/>
            <person name="Kruys A."/>
            <person name="Hutchinson M.I."/>
            <person name="Powell A.J."/>
            <person name="Barry K."/>
            <person name="Miller A.N."/>
            <person name="Grigoriev I.V."/>
            <person name="Debuchy R."/>
            <person name="Gladieux P."/>
            <person name="Thoren M.H."/>
            <person name="Johannesson H."/>
        </authorList>
    </citation>
    <scope>NUCLEOTIDE SEQUENCE</scope>
    <source>
        <strain evidence="3">CBS 958.72</strain>
    </source>
</reference>
<dbReference type="GO" id="GO:0030422">
    <property type="term" value="P:siRNA processing"/>
    <property type="evidence" value="ECO:0007669"/>
    <property type="project" value="TreeGrafter"/>
</dbReference>
<dbReference type="InterPro" id="IPR057596">
    <property type="entry name" value="RDRP_core"/>
</dbReference>
<dbReference type="InterPro" id="IPR007855">
    <property type="entry name" value="RDRP"/>
</dbReference>
<dbReference type="PANTHER" id="PTHR23079:SF55">
    <property type="entry name" value="RNA-DIRECTED RNA POLYMERASE"/>
    <property type="match status" value="1"/>
</dbReference>
<evidence type="ECO:0000259" key="2">
    <source>
        <dbReference type="Pfam" id="PF05183"/>
    </source>
</evidence>
<proteinExistence type="inferred from homology"/>
<dbReference type="GO" id="GO:0003968">
    <property type="term" value="F:RNA-directed RNA polymerase activity"/>
    <property type="evidence" value="ECO:0007669"/>
    <property type="project" value="UniProtKB-KW"/>
</dbReference>